<dbReference type="Proteomes" id="UP000053593">
    <property type="component" value="Unassembled WGS sequence"/>
</dbReference>
<proteinExistence type="predicted"/>
<evidence type="ECO:0000313" key="3">
    <source>
        <dbReference type="Proteomes" id="UP000053593"/>
    </source>
</evidence>
<organism evidence="2 3">
    <name type="scientific">Collybiopsis luxurians FD-317 M1</name>
    <dbReference type="NCBI Taxonomy" id="944289"/>
    <lineage>
        <taxon>Eukaryota</taxon>
        <taxon>Fungi</taxon>
        <taxon>Dikarya</taxon>
        <taxon>Basidiomycota</taxon>
        <taxon>Agaricomycotina</taxon>
        <taxon>Agaricomycetes</taxon>
        <taxon>Agaricomycetidae</taxon>
        <taxon>Agaricales</taxon>
        <taxon>Marasmiineae</taxon>
        <taxon>Omphalotaceae</taxon>
        <taxon>Collybiopsis</taxon>
        <taxon>Collybiopsis luxurians</taxon>
    </lineage>
</organism>
<dbReference type="EMBL" id="KN834837">
    <property type="protein sequence ID" value="KIK52782.1"/>
    <property type="molecule type" value="Genomic_DNA"/>
</dbReference>
<reference evidence="2 3" key="1">
    <citation type="submission" date="2014-04" db="EMBL/GenBank/DDBJ databases">
        <title>Evolutionary Origins and Diversification of the Mycorrhizal Mutualists.</title>
        <authorList>
            <consortium name="DOE Joint Genome Institute"/>
            <consortium name="Mycorrhizal Genomics Consortium"/>
            <person name="Kohler A."/>
            <person name="Kuo A."/>
            <person name="Nagy L.G."/>
            <person name="Floudas D."/>
            <person name="Copeland A."/>
            <person name="Barry K.W."/>
            <person name="Cichocki N."/>
            <person name="Veneault-Fourrey C."/>
            <person name="LaButti K."/>
            <person name="Lindquist E.A."/>
            <person name="Lipzen A."/>
            <person name="Lundell T."/>
            <person name="Morin E."/>
            <person name="Murat C."/>
            <person name="Riley R."/>
            <person name="Ohm R."/>
            <person name="Sun H."/>
            <person name="Tunlid A."/>
            <person name="Henrissat B."/>
            <person name="Grigoriev I.V."/>
            <person name="Hibbett D.S."/>
            <person name="Martin F."/>
        </authorList>
    </citation>
    <scope>NUCLEOTIDE SEQUENCE [LARGE SCALE GENOMIC DNA]</scope>
    <source>
        <strain evidence="2 3">FD-317 M1</strain>
    </source>
</reference>
<gene>
    <name evidence="2" type="ORF">GYMLUDRAFT_250914</name>
</gene>
<dbReference type="AlphaFoldDB" id="A0A0D0C4M3"/>
<keyword evidence="1" id="KW-0732">Signal</keyword>
<evidence type="ECO:0000256" key="1">
    <source>
        <dbReference type="SAM" id="SignalP"/>
    </source>
</evidence>
<protein>
    <submittedName>
        <fullName evidence="2">Uncharacterized protein</fullName>
    </submittedName>
</protein>
<feature type="signal peptide" evidence="1">
    <location>
        <begin position="1"/>
        <end position="22"/>
    </location>
</feature>
<accession>A0A0D0C4M3</accession>
<feature type="chain" id="PRO_5002208481" evidence="1">
    <location>
        <begin position="23"/>
        <end position="106"/>
    </location>
</feature>
<keyword evidence="3" id="KW-1185">Reference proteome</keyword>
<dbReference type="HOGENOM" id="CLU_2223574_0_0_1"/>
<evidence type="ECO:0000313" key="2">
    <source>
        <dbReference type="EMBL" id="KIK52782.1"/>
    </source>
</evidence>
<sequence>MVSRWIFGFLPVVLLHEAGFNADQDVKTKEESHCPPKHSKHQLRRYSLGLESEVQVEEEEMTIVEAKAEEEEEEWVDMKAVKTNAKHLQWPQNSLAPHHPSHCLFN</sequence>
<name>A0A0D0C4M3_9AGAR</name>